<dbReference type="AlphaFoldDB" id="A0AAN6JL95"/>
<feature type="region of interest" description="Disordered" evidence="1">
    <location>
        <begin position="762"/>
        <end position="800"/>
    </location>
</feature>
<feature type="compositionally biased region" description="Low complexity" evidence="1">
    <location>
        <begin position="1133"/>
        <end position="1146"/>
    </location>
</feature>
<feature type="compositionally biased region" description="Basic residues" evidence="1">
    <location>
        <begin position="1021"/>
        <end position="1036"/>
    </location>
</feature>
<keyword evidence="3" id="KW-1185">Reference proteome</keyword>
<feature type="compositionally biased region" description="Basic and acidic residues" evidence="1">
    <location>
        <begin position="995"/>
        <end position="1004"/>
    </location>
</feature>
<feature type="compositionally biased region" description="Pro residues" evidence="1">
    <location>
        <begin position="225"/>
        <end position="237"/>
    </location>
</feature>
<gene>
    <name evidence="2" type="ORF">OC842_002855</name>
</gene>
<feature type="region of interest" description="Disordered" evidence="1">
    <location>
        <begin position="338"/>
        <end position="372"/>
    </location>
</feature>
<proteinExistence type="predicted"/>
<feature type="region of interest" description="Disordered" evidence="1">
    <location>
        <begin position="1096"/>
        <end position="1146"/>
    </location>
</feature>
<feature type="compositionally biased region" description="Low complexity" evidence="1">
    <location>
        <begin position="254"/>
        <end position="265"/>
    </location>
</feature>
<feature type="region of interest" description="Disordered" evidence="1">
    <location>
        <begin position="1"/>
        <end position="33"/>
    </location>
</feature>
<evidence type="ECO:0000313" key="2">
    <source>
        <dbReference type="EMBL" id="KAK0533795.1"/>
    </source>
</evidence>
<accession>A0AAN6JL95</accession>
<feature type="compositionally biased region" description="Basic and acidic residues" evidence="1">
    <location>
        <begin position="843"/>
        <end position="856"/>
    </location>
</feature>
<feature type="compositionally biased region" description="Low complexity" evidence="1">
    <location>
        <begin position="788"/>
        <end position="800"/>
    </location>
</feature>
<feature type="region of interest" description="Disordered" evidence="1">
    <location>
        <begin position="872"/>
        <end position="1058"/>
    </location>
</feature>
<feature type="compositionally biased region" description="Polar residues" evidence="1">
    <location>
        <begin position="197"/>
        <end position="212"/>
    </location>
</feature>
<organism evidence="2 3">
    <name type="scientific">Tilletia horrida</name>
    <dbReference type="NCBI Taxonomy" id="155126"/>
    <lineage>
        <taxon>Eukaryota</taxon>
        <taxon>Fungi</taxon>
        <taxon>Dikarya</taxon>
        <taxon>Basidiomycota</taxon>
        <taxon>Ustilaginomycotina</taxon>
        <taxon>Exobasidiomycetes</taxon>
        <taxon>Tilletiales</taxon>
        <taxon>Tilletiaceae</taxon>
        <taxon>Tilletia</taxon>
    </lineage>
</organism>
<feature type="region of interest" description="Disordered" evidence="1">
    <location>
        <begin position="544"/>
        <end position="571"/>
    </location>
</feature>
<feature type="compositionally biased region" description="Polar residues" evidence="1">
    <location>
        <begin position="764"/>
        <end position="782"/>
    </location>
</feature>
<reference evidence="2" key="1">
    <citation type="journal article" date="2023" name="PhytoFront">
        <title>Draft Genome Resources of Seven Strains of Tilletia horrida, Causal Agent of Kernel Smut of Rice.</title>
        <authorList>
            <person name="Khanal S."/>
            <person name="Antony Babu S."/>
            <person name="Zhou X.G."/>
        </authorList>
    </citation>
    <scope>NUCLEOTIDE SEQUENCE</scope>
    <source>
        <strain evidence="2">TX3</strain>
    </source>
</reference>
<protein>
    <submittedName>
        <fullName evidence="2">Uncharacterized protein</fullName>
    </submittedName>
</protein>
<feature type="region of interest" description="Disordered" evidence="1">
    <location>
        <begin position="820"/>
        <end position="856"/>
    </location>
</feature>
<feature type="region of interest" description="Disordered" evidence="1">
    <location>
        <begin position="423"/>
        <end position="446"/>
    </location>
</feature>
<sequence length="1186" mass="126689">MVSFSPSSSSLASSKQQQQQQQQHGPEPTAYFPRRNHVGFLEAQVASPTTATPLQPSFGGDELVFRRPGSPVPPAAGAFSRAVPSKPHQKGHTFASIFAMPATPRILPLGNGCAPSSTQTRGTHVNNRVVSQPEVRVKQNTTLASGKRVHGSFDDSRYITSMSDPRLTQMLEYAPHSGTAVNSGIVMHDPLNRPLSPANSSQQRTPGQRSNSPSPPLSRATPSPFLIPPPCQPPPAEAIPINRSESDTPESECSNFSNFTASFASPRTTSPSASDLLRTSPSRWYNTVGQYSGRTYDPHTANISISNSSSSGGNGFLSANDAVAQWALLRRPAHRLIYPHPHSRGQSTRPASTDPDDVRLPSRLGHKRKTSLQENPVSIVRPKHANVPAVQVDPAVSPCGTEILGRPWDLTPQQDHKRTFIDDGQFGSRRHVGKSSSSSSALLGPPPGMPSWVHLPISDAFKPIAKPVESPAVDKLQSSLDSAIEVLDDAVFCGPDLPAEPAASTLSSSIPSIGDAQAAYDLPQTSGPDSQAVHALHAVLHSASGPKGSWASPAMSRSGSASTHRPALTRDASADSRHALFCWTEGVTSENRPLSIRSPVDSASLTLSPKSESGPIPDSSKSHCSSMNIFIGAPQLRGLIDSPLLRSRAGTPVSDGHRSERTRLLSNNEEHAYTRGGRELGGSHIADGPNGVYHKEDDELRSGTAADGDEVCEQLQLEIARRCTGSVAMPQLTLNEPDMQILLPKMRKSTVTTEGVEDLGRGTVSHQTISPPAHSDPQQSSCRPPLQIIRPTPIRSSSSPLAPLETCQILPCPTGMLASELSPLSSKSSRRLKQEQEQAPSSSEDRHAGDEASLLRKKSLVERRRLSTGAPLELPTLSFTTPAKRAAAQKSGSSQDSSAGRASSTRAKENEPVKPLRRSPNRPRLPASFYQKPNVDPEPGPQTSFPFFSPPSRPQSTPLVQRTAGGAAILPKGLAAEQDRLKRSFGTRPATGEASRCKSDDDSKAGNSARQGLTLDESRRQTMKSKMTKTTTRRKFMTPADRFSDGDEEGMSSRIPVPRASQVLLAQSGRPMSPTQPQALRALPSFVHNASEANAYAAQKAGSPPSPTKYGMGKPPGVRAIKKEHQGRTRIKSSGSTPAAAAPHASSQHLLFAHFDETASNACRGRLRSRLPKSPAPPTLRGSRAG</sequence>
<feature type="region of interest" description="Disordered" evidence="1">
    <location>
        <begin position="1164"/>
        <end position="1186"/>
    </location>
</feature>
<name>A0AAN6JL95_9BASI</name>
<dbReference type="EMBL" id="JAPDMQ010000130">
    <property type="protein sequence ID" value="KAK0533795.1"/>
    <property type="molecule type" value="Genomic_DNA"/>
</dbReference>
<evidence type="ECO:0000313" key="3">
    <source>
        <dbReference type="Proteomes" id="UP001176521"/>
    </source>
</evidence>
<feature type="region of interest" description="Disordered" evidence="1">
    <location>
        <begin position="49"/>
        <end position="87"/>
    </location>
</feature>
<feature type="compositionally biased region" description="Polar residues" evidence="1">
    <location>
        <begin position="266"/>
        <end position="279"/>
    </location>
</feature>
<feature type="compositionally biased region" description="Low complexity" evidence="1">
    <location>
        <begin position="1"/>
        <end position="23"/>
    </location>
</feature>
<dbReference type="Proteomes" id="UP001176521">
    <property type="component" value="Unassembled WGS sequence"/>
</dbReference>
<feature type="compositionally biased region" description="Low complexity" evidence="1">
    <location>
        <begin position="886"/>
        <end position="904"/>
    </location>
</feature>
<evidence type="ECO:0000256" key="1">
    <source>
        <dbReference type="SAM" id="MobiDB-lite"/>
    </source>
</evidence>
<comment type="caution">
    <text evidence="2">The sequence shown here is derived from an EMBL/GenBank/DDBJ whole genome shotgun (WGS) entry which is preliminary data.</text>
</comment>
<feature type="region of interest" description="Disordered" evidence="1">
    <location>
        <begin position="182"/>
        <end position="279"/>
    </location>
</feature>